<name>A0A6A0B531_9LACT</name>
<dbReference type="GO" id="GO:0006772">
    <property type="term" value="P:thiamine metabolic process"/>
    <property type="evidence" value="ECO:0007669"/>
    <property type="project" value="UniProtKB-UniRule"/>
</dbReference>
<dbReference type="InterPro" id="IPR036759">
    <property type="entry name" value="TPK_catalytic_sf"/>
</dbReference>
<dbReference type="GO" id="GO:0030975">
    <property type="term" value="F:thiamine binding"/>
    <property type="evidence" value="ECO:0007669"/>
    <property type="project" value="InterPro"/>
</dbReference>
<dbReference type="Pfam" id="PF04265">
    <property type="entry name" value="TPK_B1_binding"/>
    <property type="match status" value="1"/>
</dbReference>
<gene>
    <name evidence="7" type="ORF">Hs20B_07200</name>
</gene>
<dbReference type="InterPro" id="IPR006282">
    <property type="entry name" value="Thi_PPkinase"/>
</dbReference>
<evidence type="ECO:0000256" key="2">
    <source>
        <dbReference type="ARBA" id="ARBA00022741"/>
    </source>
</evidence>
<evidence type="ECO:0000256" key="3">
    <source>
        <dbReference type="ARBA" id="ARBA00022777"/>
    </source>
</evidence>
<evidence type="ECO:0000313" key="8">
    <source>
        <dbReference type="Proteomes" id="UP000475928"/>
    </source>
</evidence>
<reference evidence="7 8" key="1">
    <citation type="submission" date="2020-02" db="EMBL/GenBank/DDBJ databases">
        <title>Draft genome sequence of Lactococcus sp. Hs20B0-1.</title>
        <authorList>
            <person name="Noda S."/>
            <person name="Yuki M."/>
            <person name="Ohkuma M."/>
        </authorList>
    </citation>
    <scope>NUCLEOTIDE SEQUENCE [LARGE SCALE GENOMIC DNA]</scope>
    <source>
        <strain evidence="7 8">Hs20B0-1</strain>
    </source>
</reference>
<keyword evidence="4" id="KW-0067">ATP-binding</keyword>
<feature type="domain" description="Thiamin pyrophosphokinase thiamin-binding" evidence="6">
    <location>
        <begin position="156"/>
        <end position="221"/>
    </location>
</feature>
<dbReference type="EMBL" id="BLLH01000002">
    <property type="protein sequence ID" value="GFH40322.1"/>
    <property type="molecule type" value="Genomic_DNA"/>
</dbReference>
<dbReference type="Gene3D" id="3.40.50.10240">
    <property type="entry name" value="Thiamin pyrophosphokinase, catalytic domain"/>
    <property type="match status" value="1"/>
</dbReference>
<keyword evidence="1" id="KW-0808">Transferase</keyword>
<keyword evidence="3 7" id="KW-0418">Kinase</keyword>
<dbReference type="Pfam" id="PF04263">
    <property type="entry name" value="TPK_catalytic"/>
    <property type="match status" value="1"/>
</dbReference>
<dbReference type="EC" id="2.7.6.2" evidence="5"/>
<comment type="caution">
    <text evidence="7">The sequence shown here is derived from an EMBL/GenBank/DDBJ whole genome shotgun (WGS) entry which is preliminary data.</text>
</comment>
<dbReference type="InterPro" id="IPR053149">
    <property type="entry name" value="TPK"/>
</dbReference>
<dbReference type="PANTHER" id="PTHR41299">
    <property type="entry name" value="THIAMINE PYROPHOSPHOKINASE"/>
    <property type="match status" value="1"/>
</dbReference>
<dbReference type="SMART" id="SM00983">
    <property type="entry name" value="TPK_B1_binding"/>
    <property type="match status" value="1"/>
</dbReference>
<dbReference type="GO" id="GO:0005524">
    <property type="term" value="F:ATP binding"/>
    <property type="evidence" value="ECO:0007669"/>
    <property type="project" value="UniProtKB-KW"/>
</dbReference>
<dbReference type="InterPro" id="IPR007373">
    <property type="entry name" value="Thiamin_PyroPKinase_B1-bd"/>
</dbReference>
<keyword evidence="2" id="KW-0547">Nucleotide-binding</keyword>
<evidence type="ECO:0000256" key="4">
    <source>
        <dbReference type="ARBA" id="ARBA00022840"/>
    </source>
</evidence>
<evidence type="ECO:0000313" key="7">
    <source>
        <dbReference type="EMBL" id="GFH40322.1"/>
    </source>
</evidence>
<dbReference type="PANTHER" id="PTHR41299:SF1">
    <property type="entry name" value="THIAMINE PYROPHOSPHOKINASE"/>
    <property type="match status" value="1"/>
</dbReference>
<sequence>MADFCYNRTMRIIILAGGPASGFDRQIKALPNFSDSYFVGVDRGAFRLMTAGFPVDLAIGDFDSLTADELGLVKDYAGKWYQAPAEKDDTDLELAVLTATEQVSEIREIIIFGGLGGRFDHEIQIFYLPLQARFASLAQKIVLMNETNHISFRGEGTHVLTKIPEMTYLAFASLTAVSGFFISDAKYPLSKTDFPKNFSLSSNEFLDNKPVTIGLEKGIVAVIQSRD</sequence>
<protein>
    <recommendedName>
        <fullName evidence="5">Thiamine diphosphokinase</fullName>
        <ecNumber evidence="5">2.7.6.2</ecNumber>
    </recommendedName>
</protein>
<dbReference type="InterPro" id="IPR007371">
    <property type="entry name" value="TPK_catalytic"/>
</dbReference>
<dbReference type="AlphaFoldDB" id="A0A6A0B531"/>
<dbReference type="CDD" id="cd07995">
    <property type="entry name" value="TPK"/>
    <property type="match status" value="1"/>
</dbReference>
<dbReference type="SUPFAM" id="SSF63999">
    <property type="entry name" value="Thiamin pyrophosphokinase, catalytic domain"/>
    <property type="match status" value="1"/>
</dbReference>
<organism evidence="7 8">
    <name type="scientific">Pseudolactococcus insecticola</name>
    <dbReference type="NCBI Taxonomy" id="2709158"/>
    <lineage>
        <taxon>Bacteria</taxon>
        <taxon>Bacillati</taxon>
        <taxon>Bacillota</taxon>
        <taxon>Bacilli</taxon>
        <taxon>Lactobacillales</taxon>
        <taxon>Streptococcaceae</taxon>
        <taxon>Pseudolactococcus</taxon>
    </lineage>
</organism>
<evidence type="ECO:0000256" key="5">
    <source>
        <dbReference type="NCBIfam" id="TIGR01378"/>
    </source>
</evidence>
<accession>A0A6A0B531</accession>
<evidence type="ECO:0000256" key="1">
    <source>
        <dbReference type="ARBA" id="ARBA00022679"/>
    </source>
</evidence>
<dbReference type="Proteomes" id="UP000475928">
    <property type="component" value="Unassembled WGS sequence"/>
</dbReference>
<keyword evidence="8" id="KW-1185">Reference proteome</keyword>
<evidence type="ECO:0000259" key="6">
    <source>
        <dbReference type="SMART" id="SM00983"/>
    </source>
</evidence>
<proteinExistence type="predicted"/>
<dbReference type="NCBIfam" id="TIGR01378">
    <property type="entry name" value="thi_PPkinase"/>
    <property type="match status" value="1"/>
</dbReference>
<dbReference type="GO" id="GO:0004788">
    <property type="term" value="F:thiamine diphosphokinase activity"/>
    <property type="evidence" value="ECO:0007669"/>
    <property type="project" value="UniProtKB-UniRule"/>
</dbReference>
<dbReference type="GO" id="GO:0009229">
    <property type="term" value="P:thiamine diphosphate biosynthetic process"/>
    <property type="evidence" value="ECO:0007669"/>
    <property type="project" value="InterPro"/>
</dbReference>
<dbReference type="GO" id="GO:0016301">
    <property type="term" value="F:kinase activity"/>
    <property type="evidence" value="ECO:0007669"/>
    <property type="project" value="UniProtKB-KW"/>
</dbReference>